<dbReference type="STRING" id="946362.F2U4N6"/>
<dbReference type="InterPro" id="IPR000626">
    <property type="entry name" value="Ubiquitin-like_dom"/>
</dbReference>
<evidence type="ECO:0000259" key="3">
    <source>
        <dbReference type="PROSITE" id="PS50053"/>
    </source>
</evidence>
<dbReference type="Proteomes" id="UP000007799">
    <property type="component" value="Unassembled WGS sequence"/>
</dbReference>
<dbReference type="MEROPS" id="M80.A02"/>
<dbReference type="EMBL" id="GL832961">
    <property type="protein sequence ID" value="EGD82602.1"/>
    <property type="molecule type" value="Genomic_DNA"/>
</dbReference>
<feature type="domain" description="Ubiquitin-like" evidence="3">
    <location>
        <begin position="12"/>
        <end position="87"/>
    </location>
</feature>
<keyword evidence="1" id="KW-0539">Nucleus</keyword>
<dbReference type="PROSITE" id="PS50053">
    <property type="entry name" value="UBIQUITIN_2"/>
    <property type="match status" value="1"/>
</dbReference>
<feature type="domain" description="ELM2" evidence="4">
    <location>
        <begin position="510"/>
        <end position="597"/>
    </location>
</feature>
<dbReference type="Gene3D" id="3.10.20.90">
    <property type="entry name" value="Phosphatidylinositol 3-kinase Catalytic Subunit, Chain A, domain 1"/>
    <property type="match status" value="1"/>
</dbReference>
<sequence>MEGDTKQEDQPQRVVVVSYGKSKYTIDTTAMETVGDLKARLAELANVEMHNQKLLHKSRQLQDDTELSDLKLRKRTTMMLVGTQQSQVEQLKKTEQKFEARERALAKRGAVVTTSPMAAQEMLFGALEPLPDSGDPAAPPASAALDLLKRLAADPNIYAIMKKHNWRVGILKEFAPSLETGIVGVTDSCLLGYNQNKGQVIALRLRTDDFEGFRHYHVIIQTLLHELAHMVHSKHDRKFWDLFRQLRKEYDELHWTKSGGRQLQGASSSTTSSASTAASSSFHPHTGGSSSTGGTQTPAFAGTGHTGQRLGGGTAPLTPTPTPTRTATATAARGSGGGGGRGQPMTAAEAARAAALRRLQHTEDTSTSAPGVDGGGRDDAGHVNGDGRGESKAKKHRQGRTGGGSDGGGCGDGDTNTTNTAECRVSSNDMDVQCDGDCSGRGHVAHVDVSDGSGGVGGSGNGDEQLVVRVRRETRPGEITPERREEIYRNAMLAEMRAVGPDPFTYRPRRSVKVGKEYQAVLPDLLPAPKPDITDATTRDDADDDGDDGDGGDGGGQSGVEINEGEALRETPVSLDAVVVRSRHRGGGVGGSIQERK</sequence>
<dbReference type="RefSeq" id="XP_004995838.1">
    <property type="nucleotide sequence ID" value="XM_004995781.1"/>
</dbReference>
<evidence type="ECO:0000256" key="1">
    <source>
        <dbReference type="ARBA" id="ARBA00023242"/>
    </source>
</evidence>
<feature type="compositionally biased region" description="Low complexity" evidence="2">
    <location>
        <begin position="266"/>
        <end position="308"/>
    </location>
</feature>
<dbReference type="InParanoid" id="F2U4N6"/>
<proteinExistence type="predicted"/>
<dbReference type="PROSITE" id="PS51156">
    <property type="entry name" value="ELM2"/>
    <property type="match status" value="1"/>
</dbReference>
<accession>F2U4N6</accession>
<organism evidence="7">
    <name type="scientific">Salpingoeca rosetta (strain ATCC 50818 / BSB-021)</name>
    <dbReference type="NCBI Taxonomy" id="946362"/>
    <lineage>
        <taxon>Eukaryota</taxon>
        <taxon>Choanoflagellata</taxon>
        <taxon>Craspedida</taxon>
        <taxon>Salpingoecidae</taxon>
        <taxon>Salpingoeca</taxon>
    </lineage>
</organism>
<dbReference type="PROSITE" id="PS51397">
    <property type="entry name" value="WLM"/>
    <property type="match status" value="1"/>
</dbReference>
<evidence type="ECO:0008006" key="8">
    <source>
        <dbReference type="Google" id="ProtNLM"/>
    </source>
</evidence>
<feature type="compositionally biased region" description="Gly residues" evidence="2">
    <location>
        <begin position="400"/>
        <end position="412"/>
    </location>
</feature>
<dbReference type="KEGG" id="sre:PTSG_03256"/>
<evidence type="ECO:0000313" key="6">
    <source>
        <dbReference type="EMBL" id="EGD82602.1"/>
    </source>
</evidence>
<dbReference type="InterPro" id="IPR013536">
    <property type="entry name" value="WLM_dom"/>
</dbReference>
<dbReference type="GeneID" id="16076425"/>
<name>F2U4N6_SALR5</name>
<dbReference type="OMA" id="EYDELHW"/>
<dbReference type="SUPFAM" id="SSF54236">
    <property type="entry name" value="Ubiquitin-like"/>
    <property type="match status" value="1"/>
</dbReference>
<dbReference type="InterPro" id="IPR000949">
    <property type="entry name" value="ELM2_dom"/>
</dbReference>
<dbReference type="PANTHER" id="PTHR47796">
    <property type="entry name" value="ZINC METALLOPROTEINASE-LIKE PROTEIN"/>
    <property type="match status" value="1"/>
</dbReference>
<dbReference type="OrthoDB" id="49605at2759"/>
<feature type="compositionally biased region" description="Acidic residues" evidence="2">
    <location>
        <begin position="541"/>
        <end position="551"/>
    </location>
</feature>
<keyword evidence="7" id="KW-1185">Reference proteome</keyword>
<feature type="domain" description="WLM" evidence="5">
    <location>
        <begin position="115"/>
        <end position="360"/>
    </location>
</feature>
<evidence type="ECO:0000313" key="7">
    <source>
        <dbReference type="Proteomes" id="UP000007799"/>
    </source>
</evidence>
<dbReference type="AlphaFoldDB" id="F2U4N6"/>
<evidence type="ECO:0000259" key="5">
    <source>
        <dbReference type="PROSITE" id="PS51397"/>
    </source>
</evidence>
<evidence type="ECO:0000256" key="2">
    <source>
        <dbReference type="SAM" id="MobiDB-lite"/>
    </source>
</evidence>
<evidence type="ECO:0000259" key="4">
    <source>
        <dbReference type="PROSITE" id="PS51156"/>
    </source>
</evidence>
<dbReference type="Pfam" id="PF08325">
    <property type="entry name" value="WLM"/>
    <property type="match status" value="1"/>
</dbReference>
<feature type="compositionally biased region" description="Basic and acidic residues" evidence="2">
    <location>
        <begin position="375"/>
        <end position="392"/>
    </location>
</feature>
<protein>
    <recommendedName>
        <fullName evidence="8">WLM domain-containing protein</fullName>
    </recommendedName>
</protein>
<feature type="region of interest" description="Disordered" evidence="2">
    <location>
        <begin position="522"/>
        <end position="597"/>
    </location>
</feature>
<feature type="region of interest" description="Disordered" evidence="2">
    <location>
        <begin position="258"/>
        <end position="413"/>
    </location>
</feature>
<feature type="compositionally biased region" description="Low complexity" evidence="2">
    <location>
        <begin position="323"/>
        <end position="333"/>
    </location>
</feature>
<dbReference type="SMART" id="SM00213">
    <property type="entry name" value="UBQ"/>
    <property type="match status" value="1"/>
</dbReference>
<gene>
    <name evidence="6" type="ORF">PTSG_03256</name>
</gene>
<dbReference type="PANTHER" id="PTHR47796:SF1">
    <property type="entry name" value="OS08G0500800 PROTEIN"/>
    <property type="match status" value="1"/>
</dbReference>
<reference evidence="6" key="1">
    <citation type="submission" date="2009-08" db="EMBL/GenBank/DDBJ databases">
        <title>Annotation of Salpingoeca rosetta.</title>
        <authorList>
            <consortium name="The Broad Institute Genome Sequencing Platform"/>
            <person name="Russ C."/>
            <person name="Cuomo C."/>
            <person name="Burger G."/>
            <person name="Gray M.W."/>
            <person name="Holland P.W.H."/>
            <person name="King N."/>
            <person name="Lang F.B.F."/>
            <person name="Roger A.J."/>
            <person name="Ruiz-Trillo I."/>
            <person name="Young S.K."/>
            <person name="Zeng Q."/>
            <person name="Gargeya S."/>
            <person name="Alvarado L."/>
            <person name="Berlin A."/>
            <person name="Chapman S.B."/>
            <person name="Chen Z."/>
            <person name="Freedman E."/>
            <person name="Gellesch M."/>
            <person name="Goldberg J."/>
            <person name="Griggs A."/>
            <person name="Gujja S."/>
            <person name="Heilman E."/>
            <person name="Heiman D."/>
            <person name="Howarth C."/>
            <person name="Mehta T."/>
            <person name="Neiman D."/>
            <person name="Pearson M."/>
            <person name="Roberts A."/>
            <person name="Saif S."/>
            <person name="Shea T."/>
            <person name="Shenoy N."/>
            <person name="Sisk P."/>
            <person name="Stolte C."/>
            <person name="Sykes S."/>
            <person name="White J."/>
            <person name="Yandava C."/>
            <person name="Haas B."/>
            <person name="Nusbaum C."/>
            <person name="Birren B."/>
        </authorList>
    </citation>
    <scope>NUCLEOTIDE SEQUENCE [LARGE SCALE GENOMIC DNA]</scope>
    <source>
        <strain evidence="6">ATCC 50818</strain>
    </source>
</reference>
<dbReference type="InterPro" id="IPR029071">
    <property type="entry name" value="Ubiquitin-like_domsf"/>
</dbReference>
<dbReference type="eggNOG" id="KOG4842">
    <property type="taxonomic scope" value="Eukaryota"/>
</dbReference>
<dbReference type="Pfam" id="PF00240">
    <property type="entry name" value="ubiquitin"/>
    <property type="match status" value="1"/>
</dbReference>
<feature type="compositionally biased region" description="Low complexity" evidence="2">
    <location>
        <begin position="343"/>
        <end position="357"/>
    </location>
</feature>